<dbReference type="PANTHER" id="PTHR34211:SF3">
    <property type="entry name" value="CALCINEURIN-LIKE METALLO-PHOSPHOESTERASE SUPERFAMILY PROTEIN"/>
    <property type="match status" value="1"/>
</dbReference>
<dbReference type="Pfam" id="PF00149">
    <property type="entry name" value="Metallophos"/>
    <property type="match status" value="1"/>
</dbReference>
<comment type="caution">
    <text evidence="3">The sequence shown here is derived from an EMBL/GenBank/DDBJ whole genome shotgun (WGS) entry which is preliminary data.</text>
</comment>
<evidence type="ECO:0000313" key="3">
    <source>
        <dbReference type="EMBL" id="NVL06766.1"/>
    </source>
</evidence>
<dbReference type="InterPro" id="IPR004843">
    <property type="entry name" value="Calcineurin-like_PHP"/>
</dbReference>
<sequence length="595" mass="66056">MASPEKTPSGLPTMAGWFEPGLLIKLLWRVVVSELFGQYADRRLIVAALDPVSADELVKRAKQFMPGGDNAEVWDFAPKDGAVWIDYVADLGDGFDSTYAMACLLARDELTFGQEKLPRGQLLVMGGDEVYPNASAEAYRDRLRTPYEWAYPDSNPKLLKGPPVYVLPGNHDWYDGLVQFLALFCRREHLHLGGWRSHQRRSYFALQLTETWWIWGMDSQLDDDMDQPQKDYFVAIAKGMPENSNIILCGPEPGWLYTNVPGGASLKIMDYLAWIAINHCKGVRIPLVISGDTHHYSRYEGDDGMTQFVTSGGGGAFLHPTHQLAPTIDLNRRADGIVWMKSAVKKLTLGAFKDAAGATKEACYPDRATSLDMLRGNFKFASLNRGFGIVLGVVYFLLGLIVRYLPCDVWYIAPIVLAAGFYAYTKRTEGASAKVGWVSATNGIAHSLTLIACAWVFNHFNAFFVDSSSWPRLTFLLFGTEMIGAGGVVAAELFGAYLYVSSAYLDMNHNDAFSSMRRDTHRNFIRMKIVGEELTLYPIGLTKIPARDAWAKNPTNVGPIYVTNPDLNPELIEPAVTIKAQRKPNPPIPANDPTA</sequence>
<dbReference type="EMBL" id="JABWSX010000001">
    <property type="protein sequence ID" value="NVL06766.1"/>
    <property type="molecule type" value="Genomic_DNA"/>
</dbReference>
<dbReference type="AlphaFoldDB" id="A0A974ACS2"/>
<gene>
    <name evidence="3" type="ORF">HU230_13710</name>
</gene>
<dbReference type="RefSeq" id="WP_176530532.1">
    <property type="nucleotide sequence ID" value="NZ_CP088022.1"/>
</dbReference>
<dbReference type="GO" id="GO:0016787">
    <property type="term" value="F:hydrolase activity"/>
    <property type="evidence" value="ECO:0007669"/>
    <property type="project" value="InterPro"/>
</dbReference>
<dbReference type="SUPFAM" id="SSF56300">
    <property type="entry name" value="Metallo-dependent phosphatases"/>
    <property type="match status" value="1"/>
</dbReference>
<feature type="transmembrane region" description="Helical" evidence="1">
    <location>
        <begin position="437"/>
        <end position="457"/>
    </location>
</feature>
<keyword evidence="1" id="KW-0472">Membrane</keyword>
<feature type="domain" description="Calcineurin-like phosphoesterase" evidence="2">
    <location>
        <begin position="88"/>
        <end position="296"/>
    </location>
</feature>
<organism evidence="3">
    <name type="scientific">Bradyrhizobium quebecense</name>
    <dbReference type="NCBI Taxonomy" id="2748629"/>
    <lineage>
        <taxon>Bacteria</taxon>
        <taxon>Pseudomonadati</taxon>
        <taxon>Pseudomonadota</taxon>
        <taxon>Alphaproteobacteria</taxon>
        <taxon>Hyphomicrobiales</taxon>
        <taxon>Nitrobacteraceae</taxon>
        <taxon>Bradyrhizobium</taxon>
    </lineage>
</organism>
<feature type="transmembrane region" description="Helical" evidence="1">
    <location>
        <begin position="383"/>
        <end position="403"/>
    </location>
</feature>
<dbReference type="PANTHER" id="PTHR34211">
    <property type="entry name" value="CALCINEURIN-LIKE METALLO-PHOSPHOESTERASE SUPERFAMILY PROTEIN"/>
    <property type="match status" value="1"/>
</dbReference>
<feature type="transmembrane region" description="Helical" evidence="1">
    <location>
        <begin position="409"/>
        <end position="425"/>
    </location>
</feature>
<dbReference type="InterPro" id="IPR029052">
    <property type="entry name" value="Metallo-depent_PP-like"/>
</dbReference>
<dbReference type="Gene3D" id="3.60.21.10">
    <property type="match status" value="1"/>
</dbReference>
<feature type="transmembrane region" description="Helical" evidence="1">
    <location>
        <begin position="477"/>
        <end position="500"/>
    </location>
</feature>
<evidence type="ECO:0000259" key="2">
    <source>
        <dbReference type="Pfam" id="PF00149"/>
    </source>
</evidence>
<keyword evidence="1" id="KW-1133">Transmembrane helix</keyword>
<evidence type="ECO:0000256" key="1">
    <source>
        <dbReference type="SAM" id="Phobius"/>
    </source>
</evidence>
<protein>
    <submittedName>
        <fullName evidence="3">Metallophosphoesterase</fullName>
    </submittedName>
</protein>
<keyword evidence="1" id="KW-0812">Transmembrane</keyword>
<proteinExistence type="predicted"/>
<reference evidence="3" key="1">
    <citation type="submission" date="2020-06" db="EMBL/GenBank/DDBJ databases">
        <title>Whole Genome Sequence of Bradyrhizobium sp. Strain 66S1MB.</title>
        <authorList>
            <person name="Bromfield E."/>
            <person name="Cloutier S."/>
        </authorList>
    </citation>
    <scope>NUCLEOTIDE SEQUENCE</scope>
    <source>
        <strain evidence="3">66S1MB</strain>
    </source>
</reference>
<name>A0A974ACS2_9BRAD</name>
<accession>A0A974ACS2</accession>